<dbReference type="Proteomes" id="UP001153269">
    <property type="component" value="Unassembled WGS sequence"/>
</dbReference>
<dbReference type="AlphaFoldDB" id="A0A9N7Y7U4"/>
<evidence type="ECO:0000256" key="1">
    <source>
        <dbReference type="ARBA" id="ARBA00004141"/>
    </source>
</evidence>
<keyword evidence="7" id="KW-0325">Glycoprotein</keyword>
<dbReference type="GO" id="GO:0004930">
    <property type="term" value="F:G protein-coupled receptor activity"/>
    <property type="evidence" value="ECO:0007669"/>
    <property type="project" value="UniProtKB-KW"/>
</dbReference>
<keyword evidence="12" id="KW-1185">Reference proteome</keyword>
<keyword evidence="5 9" id="KW-0472">Membrane</keyword>
<evidence type="ECO:0000256" key="4">
    <source>
        <dbReference type="ARBA" id="ARBA00023040"/>
    </source>
</evidence>
<evidence type="ECO:0000256" key="5">
    <source>
        <dbReference type="ARBA" id="ARBA00023136"/>
    </source>
</evidence>
<keyword evidence="6" id="KW-0675">Receptor</keyword>
<evidence type="ECO:0000313" key="11">
    <source>
        <dbReference type="EMBL" id="CAB1415892.1"/>
    </source>
</evidence>
<feature type="transmembrane region" description="Helical" evidence="9">
    <location>
        <begin position="95"/>
        <end position="115"/>
    </location>
</feature>
<dbReference type="Gene3D" id="1.20.1070.10">
    <property type="entry name" value="Rhodopsin 7-helix transmembrane proteins"/>
    <property type="match status" value="2"/>
</dbReference>
<dbReference type="InterPro" id="IPR000276">
    <property type="entry name" value="GPCR_Rhodpsn"/>
</dbReference>
<evidence type="ECO:0000256" key="2">
    <source>
        <dbReference type="ARBA" id="ARBA00022692"/>
    </source>
</evidence>
<feature type="transmembrane region" description="Helical" evidence="9">
    <location>
        <begin position="57"/>
        <end position="83"/>
    </location>
</feature>
<evidence type="ECO:0000313" key="12">
    <source>
        <dbReference type="Proteomes" id="UP001153269"/>
    </source>
</evidence>
<feature type="transmembrane region" description="Helical" evidence="9">
    <location>
        <begin position="217"/>
        <end position="243"/>
    </location>
</feature>
<evidence type="ECO:0000259" key="10">
    <source>
        <dbReference type="PROSITE" id="PS50262"/>
    </source>
</evidence>
<evidence type="ECO:0000256" key="9">
    <source>
        <dbReference type="SAM" id="Phobius"/>
    </source>
</evidence>
<comment type="caution">
    <text evidence="11">The sequence shown here is derived from an EMBL/GenBank/DDBJ whole genome shotgun (WGS) entry which is preliminary data.</text>
</comment>
<dbReference type="GO" id="GO:0007200">
    <property type="term" value="P:phospholipase C-activating G protein-coupled receptor signaling pathway"/>
    <property type="evidence" value="ECO:0007669"/>
    <property type="project" value="TreeGrafter"/>
</dbReference>
<gene>
    <name evidence="11" type="ORF">PLEPLA_LOCUS3611</name>
</gene>
<reference evidence="11" key="1">
    <citation type="submission" date="2020-03" db="EMBL/GenBank/DDBJ databases">
        <authorList>
            <person name="Weist P."/>
        </authorList>
    </citation>
    <scope>NUCLEOTIDE SEQUENCE</scope>
</reference>
<sequence length="294" mass="33484">MWCHMQKVPTRLFSLHPPTMFNSTWSPSGNFSTTPGAPGGPPPWYQYHMCSVAPYGYVFYFVLKILNLFVGTPCNILVIWQIHSKKSDASTSDTFILNLAILDAFFCLMTPLDMINRLLLGDSNFWFYLRFTYGVCICLDRYIAVVHPVLFTSVRDNKIRIGVSVAVWGFTLAYGVAKSLLDELMVFCNISIIWVLRRSVAGKEVMHPVKKRAFKTVLNILVIIVVNYLPPVALMPFVAYYTLVQYRCHVSTSVFALMDLSCSLEPLLYITKMELKEIKCCGRSLSEKPEEVRV</sequence>
<keyword evidence="8" id="KW-0807">Transducer</keyword>
<name>A0A9N7Y7U4_PLEPL</name>
<dbReference type="Pfam" id="PF00001">
    <property type="entry name" value="7tm_1"/>
    <property type="match status" value="1"/>
</dbReference>
<keyword evidence="3 9" id="KW-1133">Transmembrane helix</keyword>
<proteinExistence type="predicted"/>
<dbReference type="PROSITE" id="PS50262">
    <property type="entry name" value="G_PROTEIN_RECEP_F1_2"/>
    <property type="match status" value="1"/>
</dbReference>
<dbReference type="InterPro" id="IPR017452">
    <property type="entry name" value="GPCR_Rhodpsn_7TM"/>
</dbReference>
<evidence type="ECO:0000256" key="7">
    <source>
        <dbReference type="ARBA" id="ARBA00023180"/>
    </source>
</evidence>
<evidence type="ECO:0000256" key="8">
    <source>
        <dbReference type="ARBA" id="ARBA00023224"/>
    </source>
</evidence>
<dbReference type="SUPFAM" id="SSF81321">
    <property type="entry name" value="Family A G protein-coupled receptor-like"/>
    <property type="match status" value="1"/>
</dbReference>
<dbReference type="PANTHER" id="PTHR24232:SF108">
    <property type="entry name" value="G-PROTEIN COUPLED RECEPTOR 35-LIKE-RELATED"/>
    <property type="match status" value="1"/>
</dbReference>
<dbReference type="PANTHER" id="PTHR24232">
    <property type="entry name" value="G-PROTEIN COUPLED RECEPTOR"/>
    <property type="match status" value="1"/>
</dbReference>
<dbReference type="EMBL" id="CADEAL010000179">
    <property type="protein sequence ID" value="CAB1415892.1"/>
    <property type="molecule type" value="Genomic_DNA"/>
</dbReference>
<dbReference type="GO" id="GO:0035025">
    <property type="term" value="P:positive regulation of Rho protein signal transduction"/>
    <property type="evidence" value="ECO:0007669"/>
    <property type="project" value="TreeGrafter"/>
</dbReference>
<comment type="subcellular location">
    <subcellularLocation>
        <location evidence="1">Membrane</location>
        <topology evidence="1">Multi-pass membrane protein</topology>
    </subcellularLocation>
</comment>
<dbReference type="GO" id="GO:0005886">
    <property type="term" value="C:plasma membrane"/>
    <property type="evidence" value="ECO:0007669"/>
    <property type="project" value="TreeGrafter"/>
</dbReference>
<keyword evidence="2 9" id="KW-0812">Transmembrane</keyword>
<protein>
    <recommendedName>
        <fullName evidence="10">G-protein coupled receptors family 1 profile domain-containing protein</fullName>
    </recommendedName>
</protein>
<evidence type="ECO:0000256" key="3">
    <source>
        <dbReference type="ARBA" id="ARBA00022989"/>
    </source>
</evidence>
<organism evidence="11 12">
    <name type="scientific">Pleuronectes platessa</name>
    <name type="common">European plaice</name>
    <dbReference type="NCBI Taxonomy" id="8262"/>
    <lineage>
        <taxon>Eukaryota</taxon>
        <taxon>Metazoa</taxon>
        <taxon>Chordata</taxon>
        <taxon>Craniata</taxon>
        <taxon>Vertebrata</taxon>
        <taxon>Euteleostomi</taxon>
        <taxon>Actinopterygii</taxon>
        <taxon>Neopterygii</taxon>
        <taxon>Teleostei</taxon>
        <taxon>Neoteleostei</taxon>
        <taxon>Acanthomorphata</taxon>
        <taxon>Carangaria</taxon>
        <taxon>Pleuronectiformes</taxon>
        <taxon>Pleuronectoidei</taxon>
        <taxon>Pleuronectidae</taxon>
        <taxon>Pleuronectes</taxon>
    </lineage>
</organism>
<evidence type="ECO:0000256" key="6">
    <source>
        <dbReference type="ARBA" id="ARBA00023170"/>
    </source>
</evidence>
<feature type="transmembrane region" description="Helical" evidence="9">
    <location>
        <begin position="127"/>
        <end position="151"/>
    </location>
</feature>
<accession>A0A9N7Y7U4</accession>
<feature type="domain" description="G-protein coupled receptors family 1 profile" evidence="10">
    <location>
        <begin position="74"/>
        <end position="294"/>
    </location>
</feature>
<keyword evidence="4" id="KW-0297">G-protein coupled receptor</keyword>